<evidence type="ECO:0000256" key="4">
    <source>
        <dbReference type="ARBA" id="ARBA00022777"/>
    </source>
</evidence>
<dbReference type="Proteomes" id="UP001209570">
    <property type="component" value="Unassembled WGS sequence"/>
</dbReference>
<name>A0AAD5Q360_PYTIN</name>
<evidence type="ECO:0000313" key="7">
    <source>
        <dbReference type="EMBL" id="KAJ0394351.1"/>
    </source>
</evidence>
<organism evidence="7 8">
    <name type="scientific">Pythium insidiosum</name>
    <name type="common">Pythiosis disease agent</name>
    <dbReference type="NCBI Taxonomy" id="114742"/>
    <lineage>
        <taxon>Eukaryota</taxon>
        <taxon>Sar</taxon>
        <taxon>Stramenopiles</taxon>
        <taxon>Oomycota</taxon>
        <taxon>Peronosporomycetes</taxon>
        <taxon>Pythiales</taxon>
        <taxon>Pythiaceae</taxon>
        <taxon>Pythium</taxon>
    </lineage>
</organism>
<keyword evidence="1" id="KW-0723">Serine/threonine-protein kinase</keyword>
<keyword evidence="4" id="KW-0418">Kinase</keyword>
<protein>
    <recommendedName>
        <fullName evidence="6">Protein kinase domain-containing protein</fullName>
    </recommendedName>
</protein>
<dbReference type="PANTHER" id="PTHR24345">
    <property type="entry name" value="SERINE/THREONINE-PROTEIN KINASE PLK"/>
    <property type="match status" value="1"/>
</dbReference>
<gene>
    <name evidence="7" type="ORF">P43SY_006832</name>
</gene>
<keyword evidence="3" id="KW-0547">Nucleotide-binding</keyword>
<evidence type="ECO:0000313" key="8">
    <source>
        <dbReference type="Proteomes" id="UP001209570"/>
    </source>
</evidence>
<dbReference type="InterPro" id="IPR011009">
    <property type="entry name" value="Kinase-like_dom_sf"/>
</dbReference>
<reference evidence="7" key="1">
    <citation type="submission" date="2021-12" db="EMBL/GenBank/DDBJ databases">
        <title>Prjna785345.</title>
        <authorList>
            <person name="Rujirawat T."/>
            <person name="Krajaejun T."/>
        </authorList>
    </citation>
    <scope>NUCLEOTIDE SEQUENCE</scope>
    <source>
        <strain evidence="7">Pi057C3</strain>
    </source>
</reference>
<evidence type="ECO:0000256" key="5">
    <source>
        <dbReference type="ARBA" id="ARBA00022840"/>
    </source>
</evidence>
<dbReference type="Pfam" id="PF00069">
    <property type="entry name" value="Pkinase"/>
    <property type="match status" value="1"/>
</dbReference>
<dbReference type="GO" id="GO:0005524">
    <property type="term" value="F:ATP binding"/>
    <property type="evidence" value="ECO:0007669"/>
    <property type="project" value="UniProtKB-KW"/>
</dbReference>
<evidence type="ECO:0000256" key="2">
    <source>
        <dbReference type="ARBA" id="ARBA00022679"/>
    </source>
</evidence>
<dbReference type="InterPro" id="IPR000719">
    <property type="entry name" value="Prot_kinase_dom"/>
</dbReference>
<dbReference type="PANTHER" id="PTHR24345:SF91">
    <property type="entry name" value="SERINE_THREONINE-PROTEIN KINASE PLK4"/>
    <property type="match status" value="1"/>
</dbReference>
<proteinExistence type="predicted"/>
<dbReference type="EMBL" id="JAKCXM010000416">
    <property type="protein sequence ID" value="KAJ0394351.1"/>
    <property type="molecule type" value="Genomic_DNA"/>
</dbReference>
<keyword evidence="8" id="KW-1185">Reference proteome</keyword>
<dbReference type="Gene3D" id="1.10.510.10">
    <property type="entry name" value="Transferase(Phosphotransferase) domain 1"/>
    <property type="match status" value="1"/>
</dbReference>
<keyword evidence="2" id="KW-0808">Transferase</keyword>
<dbReference type="GO" id="GO:0004674">
    <property type="term" value="F:protein serine/threonine kinase activity"/>
    <property type="evidence" value="ECO:0007669"/>
    <property type="project" value="UniProtKB-KW"/>
</dbReference>
<evidence type="ECO:0000256" key="1">
    <source>
        <dbReference type="ARBA" id="ARBA00022527"/>
    </source>
</evidence>
<sequence>MTTIVPAPYRVLRRLNRTLYGGIYLCEDSRRAESPVVVKRIELLRAMELLNAPETQEHSVDDPRHEKALANMLQRSGGHPNIVTYHSSMIVGSELFFVMEYCDGGDLFECIQRQERPTVAPLEALAVVAQVSAGVSFLHQHGFAHRDLSLENIFLDRGICKIGDFGLSMRTHQLSQTRVGKAYYMAPEVVRGEPYDARVADMWSIGIVLFIMLTGSPLVPLASPSDRAFKAFRRIGLVAVLESWGVAASMSVEILELLSGLLEVSPAQRLTVDEVLGHRAFVSWTPYTPRPEHSDSPTNVPRVLETEVIQA</sequence>
<dbReference type="PROSITE" id="PS50011">
    <property type="entry name" value="PROTEIN_KINASE_DOM"/>
    <property type="match status" value="1"/>
</dbReference>
<dbReference type="FunFam" id="1.10.510.10:FF:000753">
    <property type="entry name" value="CAMK/CAMKL protein kinase"/>
    <property type="match status" value="1"/>
</dbReference>
<feature type="domain" description="Protein kinase" evidence="6">
    <location>
        <begin position="9"/>
        <end position="281"/>
    </location>
</feature>
<dbReference type="GO" id="GO:0005634">
    <property type="term" value="C:nucleus"/>
    <property type="evidence" value="ECO:0007669"/>
    <property type="project" value="TreeGrafter"/>
</dbReference>
<accession>A0AAD5Q360</accession>
<comment type="caution">
    <text evidence="7">The sequence shown here is derived from an EMBL/GenBank/DDBJ whole genome shotgun (WGS) entry which is preliminary data.</text>
</comment>
<evidence type="ECO:0000256" key="3">
    <source>
        <dbReference type="ARBA" id="ARBA00022741"/>
    </source>
</evidence>
<dbReference type="AlphaFoldDB" id="A0AAD5Q360"/>
<keyword evidence="5" id="KW-0067">ATP-binding</keyword>
<evidence type="ECO:0000259" key="6">
    <source>
        <dbReference type="PROSITE" id="PS50011"/>
    </source>
</evidence>
<dbReference type="SUPFAM" id="SSF56112">
    <property type="entry name" value="Protein kinase-like (PK-like)"/>
    <property type="match status" value="1"/>
</dbReference>